<dbReference type="Proteomes" id="UP000277928">
    <property type="component" value="Unassembled WGS sequence"/>
</dbReference>
<proteinExistence type="predicted"/>
<dbReference type="EMBL" id="UYRX01000510">
    <property type="protein sequence ID" value="VDK83193.1"/>
    <property type="molecule type" value="Genomic_DNA"/>
</dbReference>
<name>A0A3P6TJ40_LITSI</name>
<sequence>MIGNHWREVYSIPILNVCNAALCPTDTIIDCNRLRLRGLIMKKCRNKKKIRRIIPKFSPLETNIFEHCPEKNTNQNLKKMDFVMEGS</sequence>
<evidence type="ECO:0000313" key="2">
    <source>
        <dbReference type="Proteomes" id="UP000277928"/>
    </source>
</evidence>
<keyword evidence="2" id="KW-1185">Reference proteome</keyword>
<dbReference type="AlphaFoldDB" id="A0A3P6TJ40"/>
<dbReference type="STRING" id="42156.A0A3P6TJ40"/>
<organism evidence="1 2">
    <name type="scientific">Litomosoides sigmodontis</name>
    <name type="common">Filarial nematode worm</name>
    <dbReference type="NCBI Taxonomy" id="42156"/>
    <lineage>
        <taxon>Eukaryota</taxon>
        <taxon>Metazoa</taxon>
        <taxon>Ecdysozoa</taxon>
        <taxon>Nematoda</taxon>
        <taxon>Chromadorea</taxon>
        <taxon>Rhabditida</taxon>
        <taxon>Spirurina</taxon>
        <taxon>Spiruromorpha</taxon>
        <taxon>Filarioidea</taxon>
        <taxon>Onchocercidae</taxon>
        <taxon>Litomosoides</taxon>
    </lineage>
</organism>
<gene>
    <name evidence="1" type="ORF">NLS_LOCUS6096</name>
</gene>
<reference evidence="1 2" key="1">
    <citation type="submission" date="2018-08" db="EMBL/GenBank/DDBJ databases">
        <authorList>
            <person name="Laetsch R D."/>
            <person name="Stevens L."/>
            <person name="Kumar S."/>
            <person name="Blaxter L. M."/>
        </authorList>
    </citation>
    <scope>NUCLEOTIDE SEQUENCE [LARGE SCALE GENOMIC DNA]</scope>
</reference>
<protein>
    <submittedName>
        <fullName evidence="1">Uncharacterized protein</fullName>
    </submittedName>
</protein>
<evidence type="ECO:0000313" key="1">
    <source>
        <dbReference type="EMBL" id="VDK83193.1"/>
    </source>
</evidence>
<accession>A0A3P6TJ40</accession>